<reference evidence="1 2" key="1">
    <citation type="submission" date="2017-02" db="EMBL/GenBank/DDBJ databases">
        <authorList>
            <person name="Peterson S.W."/>
        </authorList>
    </citation>
    <scope>NUCLEOTIDE SEQUENCE [LARGE SCALE GENOMIC DNA]</scope>
    <source>
        <strain evidence="1 2">DSM 22335</strain>
    </source>
</reference>
<evidence type="ECO:0000313" key="2">
    <source>
        <dbReference type="Proteomes" id="UP000190888"/>
    </source>
</evidence>
<dbReference type="RefSeq" id="WP_139366951.1">
    <property type="nucleotide sequence ID" value="NZ_FUWH01000001.1"/>
</dbReference>
<accession>A0A1T4K9V4</accession>
<dbReference type="Proteomes" id="UP000190888">
    <property type="component" value="Unassembled WGS sequence"/>
</dbReference>
<dbReference type="EMBL" id="FUWH01000001">
    <property type="protein sequence ID" value="SJZ39117.1"/>
    <property type="molecule type" value="Genomic_DNA"/>
</dbReference>
<proteinExistence type="predicted"/>
<gene>
    <name evidence="1" type="ORF">SAMN04488132_101552</name>
</gene>
<protein>
    <submittedName>
        <fullName evidence="1">Uncharacterized protein</fullName>
    </submittedName>
</protein>
<dbReference type="STRING" id="413434.SAMN04488132_101552"/>
<dbReference type="OrthoDB" id="675660at2"/>
<organism evidence="1 2">
    <name type="scientific">Sediminibacterium ginsengisoli</name>
    <dbReference type="NCBI Taxonomy" id="413434"/>
    <lineage>
        <taxon>Bacteria</taxon>
        <taxon>Pseudomonadati</taxon>
        <taxon>Bacteroidota</taxon>
        <taxon>Chitinophagia</taxon>
        <taxon>Chitinophagales</taxon>
        <taxon>Chitinophagaceae</taxon>
        <taxon>Sediminibacterium</taxon>
    </lineage>
</organism>
<evidence type="ECO:0000313" key="1">
    <source>
        <dbReference type="EMBL" id="SJZ39117.1"/>
    </source>
</evidence>
<keyword evidence="2" id="KW-1185">Reference proteome</keyword>
<name>A0A1T4K9V4_9BACT</name>
<dbReference type="AlphaFoldDB" id="A0A1T4K9V4"/>
<sequence>MQQLFLSYRIIYSYFNLSSQMPEDFELPIWYNGLEMLLPATMHTTGFTNYFRITVNDVVIVFEADEERNYRAVVSPENMEQIHAVQPGILPVIAETLHDLFT</sequence>